<dbReference type="Proteomes" id="UP001164020">
    <property type="component" value="Chromosome"/>
</dbReference>
<evidence type="ECO:0000313" key="1">
    <source>
        <dbReference type="EMBL" id="WAP68411.1"/>
    </source>
</evidence>
<name>A0ABY7BY07_9HYPH</name>
<accession>A0ABY7BY07</accession>
<evidence type="ECO:0000313" key="2">
    <source>
        <dbReference type="Proteomes" id="UP001164020"/>
    </source>
</evidence>
<reference evidence="1" key="1">
    <citation type="submission" date="2022-12" db="EMBL/GenBank/DDBJ databases">
        <title>Jiella pelagia sp. nov., isolated from phosphonate enriched culture of Northwest Pacific surface seawater.</title>
        <authorList>
            <person name="Shin D.Y."/>
            <person name="Hwang C.Y."/>
        </authorList>
    </citation>
    <scope>NUCLEOTIDE SEQUENCE</scope>
    <source>
        <strain evidence="1">HL-NP1</strain>
    </source>
</reference>
<gene>
    <name evidence="1" type="ORF">OH818_24315</name>
</gene>
<sequence>MPRRPHYAAVLDDDPVSDEILWEMWVNGFGRAADLRPQCWIAIEKSGEEDAKVALAGLLHLVTIARDQGAMSEDDIMAFDETGRLLFSVRGC</sequence>
<proteinExistence type="predicted"/>
<dbReference type="EMBL" id="CP114029">
    <property type="protein sequence ID" value="WAP68411.1"/>
    <property type="molecule type" value="Genomic_DNA"/>
</dbReference>
<protein>
    <submittedName>
        <fullName evidence="1">Uncharacterized protein</fullName>
    </submittedName>
</protein>
<keyword evidence="2" id="KW-1185">Reference proteome</keyword>
<dbReference type="RefSeq" id="WP_187391766.1">
    <property type="nucleotide sequence ID" value="NZ_CP114029.1"/>
</dbReference>
<organism evidence="1 2">
    <name type="scientific">Jiella pelagia</name>
    <dbReference type="NCBI Taxonomy" id="2986949"/>
    <lineage>
        <taxon>Bacteria</taxon>
        <taxon>Pseudomonadati</taxon>
        <taxon>Pseudomonadota</taxon>
        <taxon>Alphaproteobacteria</taxon>
        <taxon>Hyphomicrobiales</taxon>
        <taxon>Aurantimonadaceae</taxon>
        <taxon>Jiella</taxon>
    </lineage>
</organism>